<gene>
    <name evidence="8" type="ORF">F5891DRAFT_1053393</name>
</gene>
<feature type="transmembrane region" description="Helical" evidence="6">
    <location>
        <begin position="223"/>
        <end position="245"/>
    </location>
</feature>
<keyword evidence="4 6" id="KW-0472">Membrane</keyword>
<feature type="transmembrane region" description="Helical" evidence="6">
    <location>
        <begin position="186"/>
        <end position="211"/>
    </location>
</feature>
<dbReference type="GO" id="GO:0016020">
    <property type="term" value="C:membrane"/>
    <property type="evidence" value="ECO:0007669"/>
    <property type="project" value="UniProtKB-SubCell"/>
</dbReference>
<comment type="caution">
    <text evidence="8">The sequence shown here is derived from an EMBL/GenBank/DDBJ whole genome shotgun (WGS) entry which is preliminary data.</text>
</comment>
<dbReference type="PANTHER" id="PTHR33048:SF19">
    <property type="entry name" value="MEMBRANE PROTEIN PTH11-LIKE, PUTATIVE (AFU_ORTHOLOGUE AFUA_1G14080)-RELATED"/>
    <property type="match status" value="1"/>
</dbReference>
<dbReference type="PANTHER" id="PTHR33048">
    <property type="entry name" value="PTH11-LIKE INTEGRAL MEMBRANE PROTEIN (AFU_ORTHOLOGUE AFUA_5G11245)"/>
    <property type="match status" value="1"/>
</dbReference>
<dbReference type="Pfam" id="PF20684">
    <property type="entry name" value="Fung_rhodopsin"/>
    <property type="match status" value="1"/>
</dbReference>
<dbReference type="RefSeq" id="XP_041222165.1">
    <property type="nucleotide sequence ID" value="XM_041362572.1"/>
</dbReference>
<evidence type="ECO:0000256" key="3">
    <source>
        <dbReference type="ARBA" id="ARBA00022989"/>
    </source>
</evidence>
<organism evidence="8 9">
    <name type="scientific">Suillus fuscotomentosus</name>
    <dbReference type="NCBI Taxonomy" id="1912939"/>
    <lineage>
        <taxon>Eukaryota</taxon>
        <taxon>Fungi</taxon>
        <taxon>Dikarya</taxon>
        <taxon>Basidiomycota</taxon>
        <taxon>Agaricomycotina</taxon>
        <taxon>Agaricomycetes</taxon>
        <taxon>Agaricomycetidae</taxon>
        <taxon>Boletales</taxon>
        <taxon>Suillineae</taxon>
        <taxon>Suillaceae</taxon>
        <taxon>Suillus</taxon>
    </lineage>
</organism>
<keyword evidence="9" id="KW-1185">Reference proteome</keyword>
<evidence type="ECO:0000313" key="8">
    <source>
        <dbReference type="EMBL" id="KAG1896589.1"/>
    </source>
</evidence>
<feature type="domain" description="Rhodopsin" evidence="7">
    <location>
        <begin position="60"/>
        <end position="273"/>
    </location>
</feature>
<evidence type="ECO:0000256" key="4">
    <source>
        <dbReference type="ARBA" id="ARBA00023136"/>
    </source>
</evidence>
<feature type="transmembrane region" description="Helical" evidence="6">
    <location>
        <begin position="107"/>
        <end position="132"/>
    </location>
</feature>
<dbReference type="AlphaFoldDB" id="A0AAD4DYS8"/>
<evidence type="ECO:0000256" key="2">
    <source>
        <dbReference type="ARBA" id="ARBA00022692"/>
    </source>
</evidence>
<feature type="transmembrane region" description="Helical" evidence="6">
    <location>
        <begin position="44"/>
        <end position="63"/>
    </location>
</feature>
<comment type="subcellular location">
    <subcellularLocation>
        <location evidence="1">Membrane</location>
        <topology evidence="1">Multi-pass membrane protein</topology>
    </subcellularLocation>
</comment>
<evidence type="ECO:0000256" key="1">
    <source>
        <dbReference type="ARBA" id="ARBA00004141"/>
    </source>
</evidence>
<evidence type="ECO:0000256" key="5">
    <source>
        <dbReference type="ARBA" id="ARBA00038359"/>
    </source>
</evidence>
<feature type="transmembrane region" description="Helical" evidence="6">
    <location>
        <begin position="144"/>
        <end position="166"/>
    </location>
</feature>
<keyword evidence="2 6" id="KW-0812">Transmembrane</keyword>
<evidence type="ECO:0000256" key="6">
    <source>
        <dbReference type="SAM" id="Phobius"/>
    </source>
</evidence>
<dbReference type="InterPro" id="IPR052337">
    <property type="entry name" value="SAT4-like"/>
</dbReference>
<dbReference type="Proteomes" id="UP001195769">
    <property type="component" value="Unassembled WGS sequence"/>
</dbReference>
<dbReference type="GeneID" id="64656870"/>
<dbReference type="InterPro" id="IPR049326">
    <property type="entry name" value="Rhodopsin_dom_fungi"/>
</dbReference>
<name>A0AAD4DYS8_9AGAM</name>
<reference evidence="8" key="1">
    <citation type="journal article" date="2020" name="New Phytol.">
        <title>Comparative genomics reveals dynamic genome evolution in host specialist ectomycorrhizal fungi.</title>
        <authorList>
            <person name="Lofgren L.A."/>
            <person name="Nguyen N.H."/>
            <person name="Vilgalys R."/>
            <person name="Ruytinx J."/>
            <person name="Liao H.L."/>
            <person name="Branco S."/>
            <person name="Kuo A."/>
            <person name="LaButti K."/>
            <person name="Lipzen A."/>
            <person name="Andreopoulos W."/>
            <person name="Pangilinan J."/>
            <person name="Riley R."/>
            <person name="Hundley H."/>
            <person name="Na H."/>
            <person name="Barry K."/>
            <person name="Grigoriev I.V."/>
            <person name="Stajich J.E."/>
            <person name="Kennedy P.G."/>
        </authorList>
    </citation>
    <scope>NUCLEOTIDE SEQUENCE</scope>
    <source>
        <strain evidence="8">FC203</strain>
    </source>
</reference>
<accession>A0AAD4DYS8</accession>
<dbReference type="EMBL" id="JABBWK010000054">
    <property type="protein sequence ID" value="KAG1896589.1"/>
    <property type="molecule type" value="Genomic_DNA"/>
</dbReference>
<sequence length="361" mass="40370">MAASYIAGRRHKTIRLMCCLTAFWICNNNCIMSSSNLTTVQKDVLNMVMPLVAATVTSFRLYCRARQGRLWIDDLWATFAMLSILTLLIVNWIYMEAYEKYPQDTRVAMFYMLVVLFPTVVWCSRISILLTVVRLTAPGTLRKILMRTTMVFVILWAVLSVQVLWTCEDEPGWKTESRPQCNLGKSVAIAQIITDVFGDTVLILAPFRLIYKVRLTKAQKIRILAIFSTSTITTVVSLVHAYYILSDEGLKEAMAAMVETSVSLIVASLSVVVAFFLRMSAKDDTPSSWQSSPVITIGSLPIRRHRFNDPLATTAIGIDTTTIRLTNLPETCPSALKSDNTDEISLNNIEGKQGSGELWGA</sequence>
<protein>
    <recommendedName>
        <fullName evidence="7">Rhodopsin domain-containing protein</fullName>
    </recommendedName>
</protein>
<evidence type="ECO:0000259" key="7">
    <source>
        <dbReference type="Pfam" id="PF20684"/>
    </source>
</evidence>
<feature type="transmembrane region" description="Helical" evidence="6">
    <location>
        <begin position="75"/>
        <end position="95"/>
    </location>
</feature>
<evidence type="ECO:0000313" key="9">
    <source>
        <dbReference type="Proteomes" id="UP001195769"/>
    </source>
</evidence>
<keyword evidence="3 6" id="KW-1133">Transmembrane helix</keyword>
<feature type="transmembrane region" description="Helical" evidence="6">
    <location>
        <begin position="257"/>
        <end position="277"/>
    </location>
</feature>
<comment type="similarity">
    <text evidence="5">Belongs to the SAT4 family.</text>
</comment>
<proteinExistence type="inferred from homology"/>